<proteinExistence type="predicted"/>
<sequence length="88" mass="9393">MSVINGNESALAFSGSSMRGSSFSSSSSSSRSTSSGSRKTRRSDSSWLALARLFVRQYVVNSKCIVDDGANANQLCSTDMVLRCTLIN</sequence>
<dbReference type="Proteomes" id="UP001164539">
    <property type="component" value="Chromosome 1"/>
</dbReference>
<evidence type="ECO:0000313" key="2">
    <source>
        <dbReference type="Proteomes" id="UP001164539"/>
    </source>
</evidence>
<organism evidence="1 2">
    <name type="scientific">Melia azedarach</name>
    <name type="common">Chinaberry tree</name>
    <dbReference type="NCBI Taxonomy" id="155640"/>
    <lineage>
        <taxon>Eukaryota</taxon>
        <taxon>Viridiplantae</taxon>
        <taxon>Streptophyta</taxon>
        <taxon>Embryophyta</taxon>
        <taxon>Tracheophyta</taxon>
        <taxon>Spermatophyta</taxon>
        <taxon>Magnoliopsida</taxon>
        <taxon>eudicotyledons</taxon>
        <taxon>Gunneridae</taxon>
        <taxon>Pentapetalae</taxon>
        <taxon>rosids</taxon>
        <taxon>malvids</taxon>
        <taxon>Sapindales</taxon>
        <taxon>Meliaceae</taxon>
        <taxon>Melia</taxon>
    </lineage>
</organism>
<keyword evidence="2" id="KW-1185">Reference proteome</keyword>
<gene>
    <name evidence="1" type="ORF">OWV82_001052</name>
</gene>
<dbReference type="EMBL" id="CM051394">
    <property type="protein sequence ID" value="KAJ4728051.1"/>
    <property type="molecule type" value="Genomic_DNA"/>
</dbReference>
<accession>A0ACC1YX19</accession>
<protein>
    <submittedName>
        <fullName evidence="1">Uncharacterized protein</fullName>
    </submittedName>
</protein>
<evidence type="ECO:0000313" key="1">
    <source>
        <dbReference type="EMBL" id="KAJ4728051.1"/>
    </source>
</evidence>
<comment type="caution">
    <text evidence="1">The sequence shown here is derived from an EMBL/GenBank/DDBJ whole genome shotgun (WGS) entry which is preliminary data.</text>
</comment>
<reference evidence="1 2" key="1">
    <citation type="journal article" date="2023" name="Science">
        <title>Complex scaffold remodeling in plant triterpene biosynthesis.</title>
        <authorList>
            <person name="De La Pena R."/>
            <person name="Hodgson H."/>
            <person name="Liu J.C."/>
            <person name="Stephenson M.J."/>
            <person name="Martin A.C."/>
            <person name="Owen C."/>
            <person name="Harkess A."/>
            <person name="Leebens-Mack J."/>
            <person name="Jimenez L.E."/>
            <person name="Osbourn A."/>
            <person name="Sattely E.S."/>
        </authorList>
    </citation>
    <scope>NUCLEOTIDE SEQUENCE [LARGE SCALE GENOMIC DNA]</scope>
    <source>
        <strain evidence="2">cv. JPN11</strain>
        <tissue evidence="1">Leaf</tissue>
    </source>
</reference>
<name>A0ACC1YX19_MELAZ</name>